<feature type="region of interest" description="Disordered" evidence="9">
    <location>
        <begin position="114"/>
        <end position="137"/>
    </location>
</feature>
<feature type="coiled-coil region" evidence="8">
    <location>
        <begin position="71"/>
        <end position="98"/>
    </location>
</feature>
<dbReference type="InterPro" id="IPR004846">
    <property type="entry name" value="T2SS/T3SS_dom"/>
</dbReference>
<evidence type="ECO:0000256" key="4">
    <source>
        <dbReference type="ARBA" id="ARBA00023136"/>
    </source>
</evidence>
<dbReference type="Proteomes" id="UP000575898">
    <property type="component" value="Unassembled WGS sequence"/>
</dbReference>
<evidence type="ECO:0000256" key="2">
    <source>
        <dbReference type="ARBA" id="ARBA00022448"/>
    </source>
</evidence>
<dbReference type="PROSITE" id="PS51257">
    <property type="entry name" value="PROKAR_LIPOPROTEIN"/>
    <property type="match status" value="1"/>
</dbReference>
<dbReference type="Gene3D" id="3.30.1370.120">
    <property type="match status" value="1"/>
</dbReference>
<reference evidence="12 13" key="1">
    <citation type="submission" date="2020-08" db="EMBL/GenBank/DDBJ databases">
        <title>Genomic Encyclopedia of Type Strains, Phase IV (KMG-IV): sequencing the most valuable type-strain genomes for metagenomic binning, comparative biology and taxonomic classification.</title>
        <authorList>
            <person name="Goeker M."/>
        </authorList>
    </citation>
    <scope>NUCLEOTIDE SEQUENCE [LARGE SCALE GENOMIC DNA]</scope>
    <source>
        <strain evidence="12 13">DSM 27165</strain>
    </source>
</reference>
<evidence type="ECO:0000256" key="9">
    <source>
        <dbReference type="SAM" id="MobiDB-lite"/>
    </source>
</evidence>
<dbReference type="GO" id="GO:0009306">
    <property type="term" value="P:protein secretion"/>
    <property type="evidence" value="ECO:0007669"/>
    <property type="project" value="InterPro"/>
</dbReference>
<dbReference type="InterPro" id="IPR005644">
    <property type="entry name" value="NolW-like"/>
</dbReference>
<dbReference type="Pfam" id="PF03958">
    <property type="entry name" value="Secretin_N"/>
    <property type="match status" value="1"/>
</dbReference>
<dbReference type="InterPro" id="IPR011990">
    <property type="entry name" value="TPR-like_helical_dom_sf"/>
</dbReference>
<organism evidence="12 13">
    <name type="scientific">Chitinivorax tropicus</name>
    <dbReference type="NCBI Taxonomy" id="714531"/>
    <lineage>
        <taxon>Bacteria</taxon>
        <taxon>Pseudomonadati</taxon>
        <taxon>Pseudomonadota</taxon>
        <taxon>Betaproteobacteria</taxon>
        <taxon>Chitinivorax</taxon>
    </lineage>
</organism>
<dbReference type="GO" id="GO:0015627">
    <property type="term" value="C:type II protein secretion system complex"/>
    <property type="evidence" value="ECO:0007669"/>
    <property type="project" value="TreeGrafter"/>
</dbReference>
<comment type="subcellular location">
    <subcellularLocation>
        <location evidence="7">Cell outer membrane</location>
    </subcellularLocation>
    <subcellularLocation>
        <location evidence="1">Membrane</location>
    </subcellularLocation>
</comment>
<keyword evidence="4" id="KW-0472">Membrane</keyword>
<proteinExistence type="inferred from homology"/>
<comment type="caution">
    <text evidence="12">The sequence shown here is derived from an EMBL/GenBank/DDBJ whole genome shotgun (WGS) entry which is preliminary data.</text>
</comment>
<feature type="chain" id="PRO_5032553233" evidence="10">
    <location>
        <begin position="21"/>
        <end position="656"/>
    </location>
</feature>
<evidence type="ECO:0000256" key="5">
    <source>
        <dbReference type="ARBA" id="ARBA00023237"/>
    </source>
</evidence>
<keyword evidence="13" id="KW-1185">Reference proteome</keyword>
<evidence type="ECO:0000256" key="7">
    <source>
        <dbReference type="RuleBase" id="RU004004"/>
    </source>
</evidence>
<keyword evidence="2 7" id="KW-0813">Transport</keyword>
<evidence type="ECO:0000256" key="8">
    <source>
        <dbReference type="SAM" id="Coils"/>
    </source>
</evidence>
<dbReference type="PANTHER" id="PTHR30332:SF17">
    <property type="entry name" value="TYPE IV PILIATION SYSTEM PROTEIN DR_0774-RELATED"/>
    <property type="match status" value="1"/>
</dbReference>
<evidence type="ECO:0000313" key="12">
    <source>
        <dbReference type="EMBL" id="MBB5020335.1"/>
    </source>
</evidence>
<dbReference type="PRINTS" id="PR00811">
    <property type="entry name" value="BCTERIALGSPD"/>
</dbReference>
<dbReference type="Pfam" id="PF00263">
    <property type="entry name" value="Secretin"/>
    <property type="match status" value="1"/>
</dbReference>
<evidence type="ECO:0000259" key="11">
    <source>
        <dbReference type="SMART" id="SM00965"/>
    </source>
</evidence>
<dbReference type="Pfam" id="PF07660">
    <property type="entry name" value="STN"/>
    <property type="match status" value="1"/>
</dbReference>
<evidence type="ECO:0000256" key="1">
    <source>
        <dbReference type="ARBA" id="ARBA00004370"/>
    </source>
</evidence>
<sequence length="656" mass="71750">MRQWPLAGVGLIVLALSGCAGQQAFSDSKQLLAQGRTDEGMAMLNKVVSEYPNNQEYRAYLVRQRELITDRMNREADSSRLNEQYEAAEQKYREVLAMSPDNPRAQEGLRRIDTDRKHQQSISSAEKAKQEGNLDKSKQLLRQTLSENPRNAKARKMLSDINSAKHRADMQTVGPDSPLNALVTLEFQQAPLPAIFDVLSRSTGVNFVFDKDVKLDARATIMAKNTPLNEALNVLLTGQQLTKRLLNDRSVLIYPAQPGRQRELEELRVKTFYLGNVDAKNALGLIKTVVKTRDVYVDDKLNMLIMRDTPEAIAVAEKLLASQDLAEPEVMLEVEVLEISSAKLQDLGVSLPEKINLYPAKAIVDVGQDLWTIGDLKNMSRDSLRVGNISPALIVNLKNTDGVTNTLANPRIRVKNRDKAKIQIGDRVPVITTISLPNGGGTSESVNYLDVGLKVEVEPVVHMNDEVSIKIGLEVSNIADEVVSKQGLVTYKIGSRNANTSLRLKDGETQVLAGLIRQDELQSAMRVPLLGKMPVLGRLFSSEKDQKSKSELVLMITPRILRNLDVPDVSNTEFDSGTEAAVGSDALRLSNRGSEVKVPVGGADAGGGMAPPPDMGSQMPPPAPEPVQPAPPPAQPAPGTNESAQQGANKSHKRTQ</sequence>
<dbReference type="InterPro" id="IPR011662">
    <property type="entry name" value="Secretin/TonB_short_N"/>
</dbReference>
<feature type="region of interest" description="Disordered" evidence="9">
    <location>
        <begin position="593"/>
        <end position="656"/>
    </location>
</feature>
<dbReference type="AlphaFoldDB" id="A0A840MSE4"/>
<feature type="signal peptide" evidence="10">
    <location>
        <begin position="1"/>
        <end position="20"/>
    </location>
</feature>
<dbReference type="PRINTS" id="PR01032">
    <property type="entry name" value="PHAGEIV"/>
</dbReference>
<dbReference type="EMBL" id="JACHHY010000031">
    <property type="protein sequence ID" value="MBB5020335.1"/>
    <property type="molecule type" value="Genomic_DNA"/>
</dbReference>
<dbReference type="RefSeq" id="WP_184041735.1">
    <property type="nucleotide sequence ID" value="NZ_JACHHY010000031.1"/>
</dbReference>
<dbReference type="InterPro" id="IPR001775">
    <property type="entry name" value="GspD/PilQ"/>
</dbReference>
<protein>
    <submittedName>
        <fullName evidence="12">General secretion pathway protein D</fullName>
    </submittedName>
</protein>
<keyword evidence="5" id="KW-0998">Cell outer membrane</keyword>
<name>A0A840MSE4_9PROT</name>
<feature type="compositionally biased region" description="Basic and acidic residues" evidence="9">
    <location>
        <begin position="126"/>
        <end position="137"/>
    </location>
</feature>
<dbReference type="InterPro" id="IPR038591">
    <property type="entry name" value="NolW-like_sf"/>
</dbReference>
<dbReference type="InterPro" id="IPR050810">
    <property type="entry name" value="Bact_Secretion_Sys_Channel"/>
</dbReference>
<dbReference type="SUPFAM" id="SSF48452">
    <property type="entry name" value="TPR-like"/>
    <property type="match status" value="1"/>
</dbReference>
<gene>
    <name evidence="12" type="ORF">HNQ59_003654</name>
</gene>
<dbReference type="PANTHER" id="PTHR30332">
    <property type="entry name" value="PROBABLE GENERAL SECRETION PATHWAY PROTEIN D"/>
    <property type="match status" value="1"/>
</dbReference>
<evidence type="ECO:0000256" key="6">
    <source>
        <dbReference type="RuleBase" id="RU004003"/>
    </source>
</evidence>
<evidence type="ECO:0000256" key="10">
    <source>
        <dbReference type="SAM" id="SignalP"/>
    </source>
</evidence>
<feature type="compositionally biased region" description="Pro residues" evidence="9">
    <location>
        <begin position="610"/>
        <end position="636"/>
    </location>
</feature>
<comment type="similarity">
    <text evidence="6">Belongs to the bacterial secretin family.</text>
</comment>
<feature type="compositionally biased region" description="Polar residues" evidence="9">
    <location>
        <begin position="640"/>
        <end position="649"/>
    </location>
</feature>
<keyword evidence="8" id="KW-0175">Coiled coil</keyword>
<evidence type="ECO:0000256" key="3">
    <source>
        <dbReference type="ARBA" id="ARBA00022729"/>
    </source>
</evidence>
<dbReference type="SMART" id="SM00965">
    <property type="entry name" value="STN"/>
    <property type="match status" value="1"/>
</dbReference>
<accession>A0A840MSE4</accession>
<evidence type="ECO:0000313" key="13">
    <source>
        <dbReference type="Proteomes" id="UP000575898"/>
    </source>
</evidence>
<dbReference type="GO" id="GO:0009279">
    <property type="term" value="C:cell outer membrane"/>
    <property type="evidence" value="ECO:0007669"/>
    <property type="project" value="UniProtKB-SubCell"/>
</dbReference>
<keyword evidence="3 10" id="KW-0732">Signal</keyword>
<dbReference type="Gene3D" id="1.25.40.10">
    <property type="entry name" value="Tetratricopeptide repeat domain"/>
    <property type="match status" value="1"/>
</dbReference>
<feature type="domain" description="Secretin/TonB short N-terminal" evidence="11">
    <location>
        <begin position="205"/>
        <end position="256"/>
    </location>
</feature>